<proteinExistence type="predicted"/>
<protein>
    <submittedName>
        <fullName evidence="2">Uncharacterized protein</fullName>
    </submittedName>
</protein>
<dbReference type="OrthoDB" id="1750575at2759"/>
<keyword evidence="3" id="KW-1185">Reference proteome</keyword>
<evidence type="ECO:0000313" key="2">
    <source>
        <dbReference type="EMBL" id="GFZ14155.1"/>
    </source>
</evidence>
<dbReference type="Proteomes" id="UP000585474">
    <property type="component" value="Unassembled WGS sequence"/>
</dbReference>
<name>A0A7J0GTH9_9ERIC</name>
<dbReference type="AlphaFoldDB" id="A0A7J0GTH9"/>
<comment type="caution">
    <text evidence="2">The sequence shown here is derived from an EMBL/GenBank/DDBJ whole genome shotgun (WGS) entry which is preliminary data.</text>
</comment>
<gene>
    <name evidence="2" type="ORF">Acr_24g0003450</name>
</gene>
<accession>A0A7J0GTH9</accession>
<organism evidence="2 3">
    <name type="scientific">Actinidia rufa</name>
    <dbReference type="NCBI Taxonomy" id="165716"/>
    <lineage>
        <taxon>Eukaryota</taxon>
        <taxon>Viridiplantae</taxon>
        <taxon>Streptophyta</taxon>
        <taxon>Embryophyta</taxon>
        <taxon>Tracheophyta</taxon>
        <taxon>Spermatophyta</taxon>
        <taxon>Magnoliopsida</taxon>
        <taxon>eudicotyledons</taxon>
        <taxon>Gunneridae</taxon>
        <taxon>Pentapetalae</taxon>
        <taxon>asterids</taxon>
        <taxon>Ericales</taxon>
        <taxon>Actinidiaceae</taxon>
        <taxon>Actinidia</taxon>
    </lineage>
</organism>
<sequence length="137" mass="14799">MLHTPPSDRSVLIATPQGGKLQIGTSNRANDRELLKCDYCQNTNHKDFCWKLHVRPPRGRGSGHSGRDRGTVRPQAQAHVSESVVITSSAGFGFISSKQAGGFSQGEMQALRRLMVQADTSPTIAVTSTSSYLSQVS</sequence>
<feature type="region of interest" description="Disordered" evidence="1">
    <location>
        <begin position="55"/>
        <end position="80"/>
    </location>
</feature>
<evidence type="ECO:0000256" key="1">
    <source>
        <dbReference type="SAM" id="MobiDB-lite"/>
    </source>
</evidence>
<dbReference type="EMBL" id="BJWL01000024">
    <property type="protein sequence ID" value="GFZ14155.1"/>
    <property type="molecule type" value="Genomic_DNA"/>
</dbReference>
<reference evidence="2 3" key="1">
    <citation type="submission" date="2019-07" db="EMBL/GenBank/DDBJ databases">
        <title>De Novo Assembly of kiwifruit Actinidia rufa.</title>
        <authorList>
            <person name="Sugita-Konishi S."/>
            <person name="Sato K."/>
            <person name="Mori E."/>
            <person name="Abe Y."/>
            <person name="Kisaki G."/>
            <person name="Hamano K."/>
            <person name="Suezawa K."/>
            <person name="Otani M."/>
            <person name="Fukuda T."/>
            <person name="Manabe T."/>
            <person name="Gomi K."/>
            <person name="Tabuchi M."/>
            <person name="Akimitsu K."/>
            <person name="Kataoka I."/>
        </authorList>
    </citation>
    <scope>NUCLEOTIDE SEQUENCE [LARGE SCALE GENOMIC DNA]</scope>
    <source>
        <strain evidence="3">cv. Fuchu</strain>
    </source>
</reference>
<evidence type="ECO:0000313" key="3">
    <source>
        <dbReference type="Proteomes" id="UP000585474"/>
    </source>
</evidence>